<dbReference type="RefSeq" id="WP_117685461.1">
    <property type="nucleotide sequence ID" value="NZ_QSQP01000004.1"/>
</dbReference>
<evidence type="ECO:0000313" key="1">
    <source>
        <dbReference type="EMBL" id="RGK44158.1"/>
    </source>
</evidence>
<name>A0A3E4M348_9FIRM</name>
<sequence>MARQATKACGNRYYEARMRAAMYNEKFLTRAGAVESLPGVTEDSLKKYELDINRPPNIVVALMADAYNEPELRSWYCANECPLGRDCREIPEMPAERALIRLQNSVYEMQEVTRQIGKLMEDGKLSEGEKLAVPGIREQLLEFRRRADETLAVLEKAVKQGIFT</sequence>
<reference evidence="1 2" key="1">
    <citation type="submission" date="2018-08" db="EMBL/GenBank/DDBJ databases">
        <title>A genome reference for cultivated species of the human gut microbiota.</title>
        <authorList>
            <person name="Zou Y."/>
            <person name="Xue W."/>
            <person name="Luo G."/>
        </authorList>
    </citation>
    <scope>NUCLEOTIDE SEQUENCE [LARGE SCALE GENOMIC DNA]</scope>
    <source>
        <strain evidence="1 2">TF11-15AC</strain>
    </source>
</reference>
<comment type="caution">
    <text evidence="1">The sequence shown here is derived from an EMBL/GenBank/DDBJ whole genome shotgun (WGS) entry which is preliminary data.</text>
</comment>
<gene>
    <name evidence="1" type="ORF">DXD13_04245</name>
</gene>
<accession>A0A3E4M348</accession>
<dbReference type="AlphaFoldDB" id="A0A3E4M348"/>
<dbReference type="Proteomes" id="UP000261052">
    <property type="component" value="Unassembled WGS sequence"/>
</dbReference>
<proteinExistence type="predicted"/>
<evidence type="ECO:0000313" key="2">
    <source>
        <dbReference type="Proteomes" id="UP000261052"/>
    </source>
</evidence>
<protein>
    <submittedName>
        <fullName evidence="1">Uncharacterized protein</fullName>
    </submittedName>
</protein>
<dbReference type="EMBL" id="QSQP01000004">
    <property type="protein sequence ID" value="RGK44158.1"/>
    <property type="molecule type" value="Genomic_DNA"/>
</dbReference>
<organism evidence="1 2">
    <name type="scientific">Agathobacter rectalis</name>
    <dbReference type="NCBI Taxonomy" id="39491"/>
    <lineage>
        <taxon>Bacteria</taxon>
        <taxon>Bacillati</taxon>
        <taxon>Bacillota</taxon>
        <taxon>Clostridia</taxon>
        <taxon>Lachnospirales</taxon>
        <taxon>Lachnospiraceae</taxon>
        <taxon>Agathobacter</taxon>
    </lineage>
</organism>